<evidence type="ECO:0000256" key="1">
    <source>
        <dbReference type="SAM" id="SignalP"/>
    </source>
</evidence>
<dbReference type="EMBL" id="JAFKCZ010000029">
    <property type="protein sequence ID" value="MBN7799195.1"/>
    <property type="molecule type" value="Genomic_DNA"/>
</dbReference>
<feature type="signal peptide" evidence="1">
    <location>
        <begin position="1"/>
        <end position="16"/>
    </location>
</feature>
<dbReference type="Proteomes" id="UP000664303">
    <property type="component" value="Unassembled WGS sequence"/>
</dbReference>
<sequence>MKKLLWFYLVCLPAFANSDSNTSFSLESIAGVWKSNWTSVPGEKQTLTFQEPGDSKFLRIFPDGDEIHVSASISDTTILDDIILIEYYDGDFGIRYKLVLSGWHVEEGGKRASAIYGTMFLYQNGRQFNGFPVSFRPAS</sequence>
<organism evidence="2 3">
    <name type="scientific">Parahaliea mediterranea</name>
    <dbReference type="NCBI Taxonomy" id="651086"/>
    <lineage>
        <taxon>Bacteria</taxon>
        <taxon>Pseudomonadati</taxon>
        <taxon>Pseudomonadota</taxon>
        <taxon>Gammaproteobacteria</taxon>
        <taxon>Cellvibrionales</taxon>
        <taxon>Halieaceae</taxon>
        <taxon>Parahaliea</taxon>
    </lineage>
</organism>
<dbReference type="RefSeq" id="WP_206562640.1">
    <property type="nucleotide sequence ID" value="NZ_JAFKCZ010000029.1"/>
</dbReference>
<evidence type="ECO:0000313" key="3">
    <source>
        <dbReference type="Proteomes" id="UP000664303"/>
    </source>
</evidence>
<proteinExistence type="predicted"/>
<evidence type="ECO:0000313" key="2">
    <source>
        <dbReference type="EMBL" id="MBN7799195.1"/>
    </source>
</evidence>
<feature type="chain" id="PRO_5037382259" description="DUF1579 domain-containing protein" evidence="1">
    <location>
        <begin position="17"/>
        <end position="139"/>
    </location>
</feature>
<name>A0A939DJA7_9GAMM</name>
<accession>A0A939DJA7</accession>
<keyword evidence="1" id="KW-0732">Signal</keyword>
<evidence type="ECO:0008006" key="4">
    <source>
        <dbReference type="Google" id="ProtNLM"/>
    </source>
</evidence>
<reference evidence="2" key="1">
    <citation type="submission" date="2021-02" db="EMBL/GenBank/DDBJ databases">
        <title>PHA producing bacteria isolated from coastal sediment in Guangdong, Shenzhen.</title>
        <authorList>
            <person name="Zheng W."/>
            <person name="Yu S."/>
            <person name="Huang Y."/>
        </authorList>
    </citation>
    <scope>NUCLEOTIDE SEQUENCE</scope>
    <source>
        <strain evidence="2">TN14-10</strain>
    </source>
</reference>
<comment type="caution">
    <text evidence="2">The sequence shown here is derived from an EMBL/GenBank/DDBJ whole genome shotgun (WGS) entry which is preliminary data.</text>
</comment>
<keyword evidence="3" id="KW-1185">Reference proteome</keyword>
<dbReference type="AlphaFoldDB" id="A0A939DJA7"/>
<protein>
    <recommendedName>
        <fullName evidence="4">DUF1579 domain-containing protein</fullName>
    </recommendedName>
</protein>
<gene>
    <name evidence="2" type="ORF">JYP50_21540</name>
</gene>